<evidence type="ECO:0000256" key="5">
    <source>
        <dbReference type="ARBA" id="ARBA00023172"/>
    </source>
</evidence>
<dbReference type="InterPro" id="IPR001207">
    <property type="entry name" value="Transposase_mutator"/>
</dbReference>
<keyword evidence="3" id="KW-0815">Transposition</keyword>
<dbReference type="GO" id="GO:0003677">
    <property type="term" value="F:DNA binding"/>
    <property type="evidence" value="ECO:0007669"/>
    <property type="project" value="UniProtKB-KW"/>
</dbReference>
<proteinExistence type="inferred from homology"/>
<evidence type="ECO:0000256" key="2">
    <source>
        <dbReference type="ARBA" id="ARBA00010961"/>
    </source>
</evidence>
<sequence>MARLTLTLEKGADADALREMISFAAERLMELEVQALAGAGHGKRSADRLLQRNGYRERDWHTRAGTVERKRCVRSTGVTVDGCVRKSTAG</sequence>
<evidence type="ECO:0000313" key="6">
    <source>
        <dbReference type="EMBL" id="TWB67762.1"/>
    </source>
</evidence>
<protein>
    <submittedName>
        <fullName evidence="6">Mutator family transposase</fullName>
    </submittedName>
</protein>
<evidence type="ECO:0000256" key="3">
    <source>
        <dbReference type="ARBA" id="ARBA00022578"/>
    </source>
</evidence>
<gene>
    <name evidence="6" type="ORF">FBZ87_1134</name>
</gene>
<accession>A0A560J998</accession>
<dbReference type="GO" id="GO:0006313">
    <property type="term" value="P:DNA transposition"/>
    <property type="evidence" value="ECO:0007669"/>
    <property type="project" value="InterPro"/>
</dbReference>
<dbReference type="GO" id="GO:0004803">
    <property type="term" value="F:transposase activity"/>
    <property type="evidence" value="ECO:0007669"/>
    <property type="project" value="InterPro"/>
</dbReference>
<evidence type="ECO:0000256" key="4">
    <source>
        <dbReference type="ARBA" id="ARBA00023125"/>
    </source>
</evidence>
<dbReference type="Proteomes" id="UP000320516">
    <property type="component" value="Unassembled WGS sequence"/>
</dbReference>
<name>A0A560J998_9PROT</name>
<dbReference type="AlphaFoldDB" id="A0A560J998"/>
<evidence type="ECO:0000313" key="7">
    <source>
        <dbReference type="Proteomes" id="UP000320516"/>
    </source>
</evidence>
<comment type="caution">
    <text evidence="6">The sequence shown here is derived from an EMBL/GenBank/DDBJ whole genome shotgun (WGS) entry which is preliminary data.</text>
</comment>
<comment type="function">
    <text evidence="1">Required for the transposition of the insertion element.</text>
</comment>
<evidence type="ECO:0000256" key="1">
    <source>
        <dbReference type="ARBA" id="ARBA00002190"/>
    </source>
</evidence>
<organism evidence="6 7">
    <name type="scientific">Nitrospirillum amazonense</name>
    <dbReference type="NCBI Taxonomy" id="28077"/>
    <lineage>
        <taxon>Bacteria</taxon>
        <taxon>Pseudomonadati</taxon>
        <taxon>Pseudomonadota</taxon>
        <taxon>Alphaproteobacteria</taxon>
        <taxon>Rhodospirillales</taxon>
        <taxon>Azospirillaceae</taxon>
        <taxon>Nitrospirillum</taxon>
    </lineage>
</organism>
<keyword evidence="4" id="KW-0238">DNA-binding</keyword>
<dbReference type="EMBL" id="VITV01000013">
    <property type="protein sequence ID" value="TWB67762.1"/>
    <property type="molecule type" value="Genomic_DNA"/>
</dbReference>
<comment type="similarity">
    <text evidence="2">Belongs to the transposase mutator family.</text>
</comment>
<dbReference type="Pfam" id="PF00872">
    <property type="entry name" value="Transposase_mut"/>
    <property type="match status" value="1"/>
</dbReference>
<reference evidence="6 7" key="1">
    <citation type="submission" date="2019-06" db="EMBL/GenBank/DDBJ databases">
        <title>Genomic Encyclopedia of Type Strains, Phase IV (KMG-V): Genome sequencing to study the core and pangenomes of soil and plant-associated prokaryotes.</title>
        <authorList>
            <person name="Whitman W."/>
        </authorList>
    </citation>
    <scope>NUCLEOTIDE SEQUENCE [LARGE SCALE GENOMIC DNA]</scope>
    <source>
        <strain evidence="6 7">BR 12005</strain>
    </source>
</reference>
<keyword evidence="5" id="KW-0233">DNA recombination</keyword>